<feature type="signal peptide" evidence="1">
    <location>
        <begin position="1"/>
        <end position="25"/>
    </location>
</feature>
<keyword evidence="1" id="KW-0732">Signal</keyword>
<gene>
    <name evidence="2" type="ORF">MPH_06640</name>
</gene>
<dbReference type="AlphaFoldDB" id="K2RNC6"/>
<evidence type="ECO:0000313" key="2">
    <source>
        <dbReference type="EMBL" id="EKG16203.1"/>
    </source>
</evidence>
<sequence>MTRRCSSVVCSWILSLIFENSCLYGFPSKLANLLNEHLPKKWTARMQYSTTSLKSPRRAALISISGSSLSYNSTCPIASVKVSKSRRTCSVARAESSEIFSTSLIRAQIGQRKSALAWNATSMMFERPWIEAVHFWSLSSRAVDLRASKAFLESSKTSRIDIDPFWHCS</sequence>
<organism evidence="2 3">
    <name type="scientific">Macrophomina phaseolina (strain MS6)</name>
    <name type="common">Charcoal rot fungus</name>
    <dbReference type="NCBI Taxonomy" id="1126212"/>
    <lineage>
        <taxon>Eukaryota</taxon>
        <taxon>Fungi</taxon>
        <taxon>Dikarya</taxon>
        <taxon>Ascomycota</taxon>
        <taxon>Pezizomycotina</taxon>
        <taxon>Dothideomycetes</taxon>
        <taxon>Dothideomycetes incertae sedis</taxon>
        <taxon>Botryosphaeriales</taxon>
        <taxon>Botryosphaeriaceae</taxon>
        <taxon>Macrophomina</taxon>
    </lineage>
</organism>
<dbReference type="EMBL" id="AHHD01000284">
    <property type="protein sequence ID" value="EKG16203.1"/>
    <property type="molecule type" value="Genomic_DNA"/>
</dbReference>
<accession>K2RNC6</accession>
<feature type="chain" id="PRO_5003867720" description="Secreted protein" evidence="1">
    <location>
        <begin position="26"/>
        <end position="169"/>
    </location>
</feature>
<evidence type="ECO:0000313" key="3">
    <source>
        <dbReference type="Proteomes" id="UP000007129"/>
    </source>
</evidence>
<reference evidence="2 3" key="1">
    <citation type="journal article" date="2012" name="BMC Genomics">
        <title>Tools to kill: Genome of one of the most destructive plant pathogenic fungi Macrophomina phaseolina.</title>
        <authorList>
            <person name="Islam M.S."/>
            <person name="Haque M.S."/>
            <person name="Islam M.M."/>
            <person name="Emdad E.M."/>
            <person name="Halim A."/>
            <person name="Hossen Q.M.M."/>
            <person name="Hossain M.Z."/>
            <person name="Ahmed B."/>
            <person name="Rahim S."/>
            <person name="Rahman M.S."/>
            <person name="Alam M.M."/>
            <person name="Hou S."/>
            <person name="Wan X."/>
            <person name="Saito J.A."/>
            <person name="Alam M."/>
        </authorList>
    </citation>
    <scope>NUCLEOTIDE SEQUENCE [LARGE SCALE GENOMIC DNA]</scope>
    <source>
        <strain evidence="2 3">MS6</strain>
    </source>
</reference>
<evidence type="ECO:0008006" key="4">
    <source>
        <dbReference type="Google" id="ProtNLM"/>
    </source>
</evidence>
<dbReference type="VEuPathDB" id="FungiDB:MPH_06640"/>
<dbReference type="Proteomes" id="UP000007129">
    <property type="component" value="Unassembled WGS sequence"/>
</dbReference>
<evidence type="ECO:0000256" key="1">
    <source>
        <dbReference type="SAM" id="SignalP"/>
    </source>
</evidence>
<comment type="caution">
    <text evidence="2">The sequence shown here is derived from an EMBL/GenBank/DDBJ whole genome shotgun (WGS) entry which is preliminary data.</text>
</comment>
<name>K2RNC6_MACPH</name>
<dbReference type="HOGENOM" id="CLU_1578823_0_0_1"/>
<dbReference type="InParanoid" id="K2RNC6"/>
<proteinExistence type="predicted"/>
<protein>
    <recommendedName>
        <fullName evidence="4">Secreted protein</fullName>
    </recommendedName>
</protein>